<evidence type="ECO:0000313" key="4">
    <source>
        <dbReference type="Proteomes" id="UP001358586"/>
    </source>
</evidence>
<dbReference type="Proteomes" id="UP001358586">
    <property type="component" value="Chromosome 6"/>
</dbReference>
<sequence>MAGKANTMPVISKLYCSSSQVVLAVRRRPHVVNGGGFVVMDCSQMVVFRVDGCGVLGTKGELVLRDGNGDALLLIRRKGGMVEALSIHKKWKGYSFDYEGSQKLVFTLKEPARSCLANNNAIRISTEPKSSSKQCEYEINGYFPDRKCSIIDSTGNVVAQVGVKKEVEELMASKDVYQVVVRPGIDQAFVFGVIAVLDYIYGNTGREHKLQKNTMLAFWDKKAGAALSAGANVLHHHGLVIGGPENQVPNSQSQNNSQENASVESHDGQHQEIPYSRIDPEEQGRREFSGAAVFGEERNGSAGRGRRGRVGGSKRSETEASIFHVLVKGREEKTSEQSEEEIPILGTNPVLGFGVWTYDYALNRMCLALGKWNNC</sequence>
<protein>
    <recommendedName>
        <fullName evidence="5">Protein LURP-one-related 6</fullName>
    </recommendedName>
</protein>
<dbReference type="EMBL" id="JARKNE010000006">
    <property type="protein sequence ID" value="KAK5824818.1"/>
    <property type="molecule type" value="Genomic_DNA"/>
</dbReference>
<dbReference type="PANTHER" id="PTHR31087">
    <property type="match status" value="1"/>
</dbReference>
<feature type="region of interest" description="Disordered" evidence="2">
    <location>
        <begin position="296"/>
        <end position="316"/>
    </location>
</feature>
<feature type="compositionally biased region" description="Low complexity" evidence="2">
    <location>
        <begin position="244"/>
        <end position="263"/>
    </location>
</feature>
<dbReference type="InterPro" id="IPR007612">
    <property type="entry name" value="LOR"/>
</dbReference>
<organism evidence="3 4">
    <name type="scientific">Gossypium arboreum</name>
    <name type="common">Tree cotton</name>
    <name type="synonym">Gossypium nanking</name>
    <dbReference type="NCBI Taxonomy" id="29729"/>
    <lineage>
        <taxon>Eukaryota</taxon>
        <taxon>Viridiplantae</taxon>
        <taxon>Streptophyta</taxon>
        <taxon>Embryophyta</taxon>
        <taxon>Tracheophyta</taxon>
        <taxon>Spermatophyta</taxon>
        <taxon>Magnoliopsida</taxon>
        <taxon>eudicotyledons</taxon>
        <taxon>Gunneridae</taxon>
        <taxon>Pentapetalae</taxon>
        <taxon>rosids</taxon>
        <taxon>malvids</taxon>
        <taxon>Malvales</taxon>
        <taxon>Malvaceae</taxon>
        <taxon>Malvoideae</taxon>
        <taxon>Gossypium</taxon>
    </lineage>
</organism>
<dbReference type="InterPro" id="IPR025659">
    <property type="entry name" value="Tubby-like_C"/>
</dbReference>
<name>A0ABR0PKH5_GOSAR</name>
<comment type="similarity">
    <text evidence="1">Belongs to the LOR family.</text>
</comment>
<dbReference type="InterPro" id="IPR038595">
    <property type="entry name" value="LOR_sf"/>
</dbReference>
<dbReference type="Pfam" id="PF04525">
    <property type="entry name" value="LOR"/>
    <property type="match status" value="1"/>
</dbReference>
<evidence type="ECO:0000256" key="1">
    <source>
        <dbReference type="ARBA" id="ARBA00005437"/>
    </source>
</evidence>
<accession>A0ABR0PKH5</accession>
<comment type="caution">
    <text evidence="3">The sequence shown here is derived from an EMBL/GenBank/DDBJ whole genome shotgun (WGS) entry which is preliminary data.</text>
</comment>
<dbReference type="Gene3D" id="2.40.160.200">
    <property type="entry name" value="LURP1-related"/>
    <property type="match status" value="1"/>
</dbReference>
<evidence type="ECO:0000313" key="3">
    <source>
        <dbReference type="EMBL" id="KAK5824818.1"/>
    </source>
</evidence>
<dbReference type="PANTHER" id="PTHR31087:SF3">
    <property type="entry name" value="PROTEIN LURP-ONE-RELATED 6"/>
    <property type="match status" value="1"/>
</dbReference>
<evidence type="ECO:0000256" key="2">
    <source>
        <dbReference type="SAM" id="MobiDB-lite"/>
    </source>
</evidence>
<proteinExistence type="inferred from homology"/>
<evidence type="ECO:0008006" key="5">
    <source>
        <dbReference type="Google" id="ProtNLM"/>
    </source>
</evidence>
<dbReference type="SUPFAM" id="SSF54518">
    <property type="entry name" value="Tubby C-terminal domain-like"/>
    <property type="match status" value="1"/>
</dbReference>
<feature type="region of interest" description="Disordered" evidence="2">
    <location>
        <begin position="240"/>
        <end position="283"/>
    </location>
</feature>
<gene>
    <name evidence="3" type="ORF">PVK06_019602</name>
</gene>
<keyword evidence="4" id="KW-1185">Reference proteome</keyword>
<reference evidence="3 4" key="1">
    <citation type="submission" date="2023-03" db="EMBL/GenBank/DDBJ databases">
        <title>WGS of Gossypium arboreum.</title>
        <authorList>
            <person name="Yu D."/>
        </authorList>
    </citation>
    <scope>NUCLEOTIDE SEQUENCE [LARGE SCALE GENOMIC DNA]</scope>
    <source>
        <tissue evidence="3">Leaf</tissue>
    </source>
</reference>